<keyword evidence="2" id="KW-0808">Transferase</keyword>
<dbReference type="Pfam" id="PF13646">
    <property type="entry name" value="HEAT_2"/>
    <property type="match status" value="1"/>
</dbReference>
<sequence length="614" mass="68170">MNNDTLLYSFILDLANGKEKSRVKVAKTLLVSTAEEREEAILQGTKAKDFRVRRMAFALIGEMQDKKLAGHIPKGLQDKHSDVIQMAIWAMGRLKWREGVPALSALLSKGFGFKITKTIVWAIGEIGDPSAVEQLNQLLQGASARLTEGILVSGMKLGHHTFIKLIQSLDCTQESVQAALKDASSASGDIRGAFIRAVVRTKENKVLASLLGALPYVTFYDADYKRLMDDSRENVRLSVCQSIANSLLPKNIKLSFLISLLRDPSNGVVKTALKHLSSYLKEDQVKKSIESLKANHPSPKIQYLAQTVIESDAQFQHIQELTPKWGRYILETLPGLESFVIEEATLQGITLQKGVVGDGWIEVIQDEADLMKLRLLHTIVQVHGVLSFTDEENDSISINPYVKDYNIDQLTSRFKKIKIKSTVFETALVVTEKEMTRPTRRLRSTSLDWRVARAMVLCSKPSDGDVFVDPTCGSGTLLLDRAAFGTYRTLKGGDLDAEAVQTAADNLSKYNDVDVQIWDATSLPLEDSSVSVIVSNLPFGRRVGDHEANVALYPPFMKEVNRVLDVGGRAVLLTQEVNLFHHAVALYKNNFTMEMDHPIEMGGLTPHIIVLKKK</sequence>
<protein>
    <submittedName>
        <fullName evidence="2">Methyltransferase domain-containing protein</fullName>
    </submittedName>
</protein>
<dbReference type="PANTHER" id="PTHR14911:SF13">
    <property type="entry name" value="TRNA (GUANINE(6)-N2)-METHYLTRANSFERASE THUMP3"/>
    <property type="match status" value="1"/>
</dbReference>
<comment type="caution">
    <text evidence="2">The sequence shown here is derived from an EMBL/GenBank/DDBJ whole genome shotgun (WGS) entry which is preliminary data.</text>
</comment>
<feature type="domain" description="Ribosomal RNA large subunit methyltransferase K/L-like methyltransferase" evidence="1">
    <location>
        <begin position="444"/>
        <end position="586"/>
    </location>
</feature>
<dbReference type="GO" id="GO:0030488">
    <property type="term" value="P:tRNA methylation"/>
    <property type="evidence" value="ECO:0007669"/>
    <property type="project" value="TreeGrafter"/>
</dbReference>
<evidence type="ECO:0000313" key="3">
    <source>
        <dbReference type="Proteomes" id="UP000430692"/>
    </source>
</evidence>
<name>A0A6I4VY59_9BACL</name>
<dbReference type="Gene3D" id="1.25.10.10">
    <property type="entry name" value="Leucine-rich Repeat Variant"/>
    <property type="match status" value="2"/>
</dbReference>
<dbReference type="InterPro" id="IPR011989">
    <property type="entry name" value="ARM-like"/>
</dbReference>
<dbReference type="EMBL" id="WUUL01000017">
    <property type="protein sequence ID" value="MXQ55681.1"/>
    <property type="molecule type" value="Genomic_DNA"/>
</dbReference>
<dbReference type="InterPro" id="IPR029063">
    <property type="entry name" value="SAM-dependent_MTases_sf"/>
</dbReference>
<dbReference type="RefSeq" id="WP_160803033.1">
    <property type="nucleotide sequence ID" value="NZ_WUUL01000017.1"/>
</dbReference>
<dbReference type="GO" id="GO:0016423">
    <property type="term" value="F:tRNA (guanine) methyltransferase activity"/>
    <property type="evidence" value="ECO:0007669"/>
    <property type="project" value="TreeGrafter"/>
</dbReference>
<dbReference type="InterPro" id="IPR016024">
    <property type="entry name" value="ARM-type_fold"/>
</dbReference>
<dbReference type="Pfam" id="PF01170">
    <property type="entry name" value="UPF0020"/>
    <property type="match status" value="1"/>
</dbReference>
<dbReference type="CDD" id="cd02440">
    <property type="entry name" value="AdoMet_MTases"/>
    <property type="match status" value="1"/>
</dbReference>
<reference evidence="2 3" key="1">
    <citation type="submission" date="2019-12" db="EMBL/GenBank/DDBJ databases">
        <title>Whole-genome analyses of novel actinobacteria.</title>
        <authorList>
            <person name="Sahin N."/>
            <person name="Saygin H."/>
        </authorList>
    </citation>
    <scope>NUCLEOTIDE SEQUENCE [LARGE SCALE GENOMIC DNA]</scope>
    <source>
        <strain evidence="2 3">KC615</strain>
    </source>
</reference>
<dbReference type="SUPFAM" id="SSF48371">
    <property type="entry name" value="ARM repeat"/>
    <property type="match status" value="1"/>
</dbReference>
<keyword evidence="3" id="KW-1185">Reference proteome</keyword>
<dbReference type="PANTHER" id="PTHR14911">
    <property type="entry name" value="THUMP DOMAIN-CONTAINING"/>
    <property type="match status" value="1"/>
</dbReference>
<dbReference type="SUPFAM" id="SSF53335">
    <property type="entry name" value="S-adenosyl-L-methionine-dependent methyltransferases"/>
    <property type="match status" value="1"/>
</dbReference>
<gene>
    <name evidence="2" type="ORF">GSM42_18530</name>
</gene>
<organism evidence="2 3">
    <name type="scientific">Shimazuella alba</name>
    <dbReference type="NCBI Taxonomy" id="2690964"/>
    <lineage>
        <taxon>Bacteria</taxon>
        <taxon>Bacillati</taxon>
        <taxon>Bacillota</taxon>
        <taxon>Bacilli</taxon>
        <taxon>Bacillales</taxon>
        <taxon>Thermoactinomycetaceae</taxon>
        <taxon>Shimazuella</taxon>
    </lineage>
</organism>
<dbReference type="Gene3D" id="3.40.50.150">
    <property type="entry name" value="Vaccinia Virus protein VP39"/>
    <property type="match status" value="1"/>
</dbReference>
<keyword evidence="2" id="KW-0489">Methyltransferase</keyword>
<dbReference type="Proteomes" id="UP000430692">
    <property type="component" value="Unassembled WGS sequence"/>
</dbReference>
<evidence type="ECO:0000313" key="2">
    <source>
        <dbReference type="EMBL" id="MXQ55681.1"/>
    </source>
</evidence>
<accession>A0A6I4VY59</accession>
<dbReference type="AlphaFoldDB" id="A0A6I4VY59"/>
<proteinExistence type="predicted"/>
<dbReference type="InterPro" id="IPR000241">
    <property type="entry name" value="RlmKL-like_Mtase"/>
</dbReference>
<evidence type="ECO:0000259" key="1">
    <source>
        <dbReference type="Pfam" id="PF01170"/>
    </source>
</evidence>